<comment type="similarity">
    <text evidence="3 15">Belongs to the CDP-alcohol phosphatidyltransferase class-I family.</text>
</comment>
<feature type="transmembrane region" description="Helical" evidence="17">
    <location>
        <begin position="172"/>
        <end position="191"/>
    </location>
</feature>
<dbReference type="GO" id="GO:0012505">
    <property type="term" value="C:endomembrane system"/>
    <property type="evidence" value="ECO:0007669"/>
    <property type="project" value="UniProtKB-SubCell"/>
</dbReference>
<keyword evidence="6" id="KW-0444">Lipid biosynthesis</keyword>
<evidence type="ECO:0000256" key="9">
    <source>
        <dbReference type="ARBA" id="ARBA00022989"/>
    </source>
</evidence>
<organism evidence="18">
    <name type="scientific">Desulfurivibrio alkaliphilus</name>
    <dbReference type="NCBI Taxonomy" id="427923"/>
    <lineage>
        <taxon>Bacteria</taxon>
        <taxon>Pseudomonadati</taxon>
        <taxon>Thermodesulfobacteriota</taxon>
        <taxon>Desulfobulbia</taxon>
        <taxon>Desulfobulbales</taxon>
        <taxon>Desulfobulbaceae</taxon>
        <taxon>Desulfurivibrio</taxon>
    </lineage>
</organism>
<comment type="subcellular location">
    <subcellularLocation>
        <location evidence="2">Endomembrane system</location>
        <topology evidence="2">Multi-pass membrane protein</topology>
    </subcellularLocation>
</comment>
<comment type="catalytic activity">
    <reaction evidence="1">
        <text>a CDP-1,2-diacyl-sn-glycerol + L-serine = a 1,2-diacyl-sn-glycero-3-phospho-L-serine + CMP + H(+)</text>
        <dbReference type="Rhea" id="RHEA:16913"/>
        <dbReference type="ChEBI" id="CHEBI:15378"/>
        <dbReference type="ChEBI" id="CHEBI:33384"/>
        <dbReference type="ChEBI" id="CHEBI:57262"/>
        <dbReference type="ChEBI" id="CHEBI:58332"/>
        <dbReference type="ChEBI" id="CHEBI:60377"/>
        <dbReference type="EC" id="2.7.8.8"/>
    </reaction>
</comment>
<evidence type="ECO:0000256" key="16">
    <source>
        <dbReference type="SAM" id="MobiDB-lite"/>
    </source>
</evidence>
<protein>
    <recommendedName>
        <fullName evidence="5">CDP-diacylglycerol--serine O-phosphatidyltransferase</fullName>
        <ecNumber evidence="4">2.7.8.8</ecNumber>
    </recommendedName>
    <alternativeName>
        <fullName evidence="14">Phosphatidylserine synthase</fullName>
    </alternativeName>
</protein>
<feature type="transmembrane region" description="Helical" evidence="17">
    <location>
        <begin position="21"/>
        <end position="41"/>
    </location>
</feature>
<dbReference type="GO" id="GO:0016020">
    <property type="term" value="C:membrane"/>
    <property type="evidence" value="ECO:0007669"/>
    <property type="project" value="InterPro"/>
</dbReference>
<dbReference type="EC" id="2.7.8.8" evidence="4"/>
<keyword evidence="8 17" id="KW-0812">Transmembrane</keyword>
<feature type="transmembrane region" description="Helical" evidence="17">
    <location>
        <begin position="110"/>
        <end position="127"/>
    </location>
</feature>
<dbReference type="PANTHER" id="PTHR14269:SF61">
    <property type="entry name" value="CDP-DIACYLGLYCEROL--SERINE O-PHOSPHATIDYLTRANSFERASE"/>
    <property type="match status" value="1"/>
</dbReference>
<feature type="transmembrane region" description="Helical" evidence="17">
    <location>
        <begin position="203"/>
        <end position="220"/>
    </location>
</feature>
<dbReference type="GO" id="GO:0003882">
    <property type="term" value="F:CDP-diacylglycerol-serine O-phosphatidyltransferase activity"/>
    <property type="evidence" value="ECO:0007669"/>
    <property type="project" value="UniProtKB-EC"/>
</dbReference>
<dbReference type="InterPro" id="IPR004533">
    <property type="entry name" value="CDP-diaglyc--ser_O-PTrfase"/>
</dbReference>
<dbReference type="Proteomes" id="UP000885986">
    <property type="component" value="Unassembled WGS sequence"/>
</dbReference>
<dbReference type="InterPro" id="IPR000462">
    <property type="entry name" value="CDP-OH_P_trans"/>
</dbReference>
<keyword evidence="11 17" id="KW-0472">Membrane</keyword>
<feature type="transmembrane region" description="Helical" evidence="17">
    <location>
        <begin position="85"/>
        <end position="104"/>
    </location>
</feature>
<evidence type="ECO:0000256" key="17">
    <source>
        <dbReference type="SAM" id="Phobius"/>
    </source>
</evidence>
<dbReference type="InterPro" id="IPR050324">
    <property type="entry name" value="CDP-alcohol_PTase-I"/>
</dbReference>
<reference evidence="18" key="1">
    <citation type="journal article" date="2020" name="mSystems">
        <title>Genome- and Community-Level Interaction Insights into Carbon Utilization and Element Cycling Functions of Hydrothermarchaeota in Hydrothermal Sediment.</title>
        <authorList>
            <person name="Zhou Z."/>
            <person name="Liu Y."/>
            <person name="Xu W."/>
            <person name="Pan J."/>
            <person name="Luo Z.H."/>
            <person name="Li M."/>
        </authorList>
    </citation>
    <scope>NUCLEOTIDE SEQUENCE [LARGE SCALE GENOMIC DNA]</scope>
    <source>
        <strain evidence="18">SpSt-1224</strain>
    </source>
</reference>
<accession>A0A7C2XP77</accession>
<proteinExistence type="inferred from homology"/>
<feature type="transmembrane region" description="Helical" evidence="17">
    <location>
        <begin position="148"/>
        <end position="166"/>
    </location>
</feature>
<feature type="region of interest" description="Disordered" evidence="16">
    <location>
        <begin position="256"/>
        <end position="295"/>
    </location>
</feature>
<dbReference type="Pfam" id="PF01066">
    <property type="entry name" value="CDP-OH_P_transf"/>
    <property type="match status" value="1"/>
</dbReference>
<keyword evidence="10" id="KW-0443">Lipid metabolism</keyword>
<keyword evidence="7 15" id="KW-0808">Transferase</keyword>
<evidence type="ECO:0000313" key="18">
    <source>
        <dbReference type="EMBL" id="HET97873.1"/>
    </source>
</evidence>
<feature type="transmembrane region" description="Helical" evidence="17">
    <location>
        <begin position="226"/>
        <end position="246"/>
    </location>
</feature>
<comment type="caution">
    <text evidence="18">The sequence shown here is derived from an EMBL/GenBank/DDBJ whole genome shotgun (WGS) entry which is preliminary data.</text>
</comment>
<keyword evidence="13" id="KW-1208">Phospholipid metabolism</keyword>
<evidence type="ECO:0000256" key="7">
    <source>
        <dbReference type="ARBA" id="ARBA00022679"/>
    </source>
</evidence>
<dbReference type="AlphaFoldDB" id="A0A7C2XP77"/>
<name>A0A7C2XP77_9BACT</name>
<evidence type="ECO:0000256" key="8">
    <source>
        <dbReference type="ARBA" id="ARBA00022692"/>
    </source>
</evidence>
<keyword evidence="9 17" id="KW-1133">Transmembrane helix</keyword>
<evidence type="ECO:0000256" key="15">
    <source>
        <dbReference type="RuleBase" id="RU003750"/>
    </source>
</evidence>
<dbReference type="PANTHER" id="PTHR14269">
    <property type="entry name" value="CDP-DIACYLGLYCEROL--GLYCEROL-3-PHOSPHATE 3-PHOSPHATIDYLTRANSFERASE-RELATED"/>
    <property type="match status" value="1"/>
</dbReference>
<feature type="transmembrane region" description="Helical" evidence="17">
    <location>
        <begin position="47"/>
        <end position="64"/>
    </location>
</feature>
<dbReference type="GO" id="GO:0008654">
    <property type="term" value="P:phospholipid biosynthetic process"/>
    <property type="evidence" value="ECO:0007669"/>
    <property type="project" value="UniProtKB-KW"/>
</dbReference>
<evidence type="ECO:0000256" key="10">
    <source>
        <dbReference type="ARBA" id="ARBA00023098"/>
    </source>
</evidence>
<keyword evidence="12" id="KW-0594">Phospholipid biosynthesis</keyword>
<evidence type="ECO:0000256" key="14">
    <source>
        <dbReference type="ARBA" id="ARBA00032361"/>
    </source>
</evidence>
<evidence type="ECO:0000256" key="6">
    <source>
        <dbReference type="ARBA" id="ARBA00022516"/>
    </source>
</evidence>
<evidence type="ECO:0000256" key="12">
    <source>
        <dbReference type="ARBA" id="ARBA00023209"/>
    </source>
</evidence>
<dbReference type="InterPro" id="IPR043130">
    <property type="entry name" value="CDP-OH_PTrfase_TM_dom"/>
</dbReference>
<evidence type="ECO:0000256" key="1">
    <source>
        <dbReference type="ARBA" id="ARBA00000287"/>
    </source>
</evidence>
<gene>
    <name evidence="18" type="primary">pssA</name>
    <name evidence="18" type="ORF">ENN98_04135</name>
</gene>
<evidence type="ECO:0000256" key="11">
    <source>
        <dbReference type="ARBA" id="ARBA00023136"/>
    </source>
</evidence>
<dbReference type="Gene3D" id="1.20.120.1760">
    <property type="match status" value="1"/>
</dbReference>
<dbReference type="PROSITE" id="PS00379">
    <property type="entry name" value="CDP_ALCOHOL_P_TRANSF"/>
    <property type="match status" value="1"/>
</dbReference>
<evidence type="ECO:0000256" key="2">
    <source>
        <dbReference type="ARBA" id="ARBA00004127"/>
    </source>
</evidence>
<dbReference type="InterPro" id="IPR048254">
    <property type="entry name" value="CDP_ALCOHOL_P_TRANSF_CS"/>
</dbReference>
<evidence type="ECO:0000256" key="4">
    <source>
        <dbReference type="ARBA" id="ARBA00013174"/>
    </source>
</evidence>
<evidence type="ECO:0000256" key="5">
    <source>
        <dbReference type="ARBA" id="ARBA00017171"/>
    </source>
</evidence>
<evidence type="ECO:0000256" key="3">
    <source>
        <dbReference type="ARBA" id="ARBA00010441"/>
    </source>
</evidence>
<dbReference type="NCBIfam" id="TIGR00473">
    <property type="entry name" value="pssA"/>
    <property type="match status" value="1"/>
</dbReference>
<sequence>MSSRRRRYFGPKGTLPGKGQINMLPSILTTVSLFSGFYAIVAAINHQFFHAAVAIIIAGVFDGLDGRVARLTGTASRFGEEYDSLCDLVSFGVAPAILAYQWVLFSYGRYGWLAAFLYVAATALRLARFNSQSPGDGSKNFTGLPCPAAGGMIATSYLFCHFFEIGGRVMEIMVMVAVYPLSYLMVSSITYQSFKHPETQRKKVFQMMVGLVVLIMVLATEPRVTLFLLALIYVLSGPLAAAYRLLAPAKKVVASEPEQTAQDGSAPSEPAGPEPEPKVEVDISPVTDNRTQQEK</sequence>
<evidence type="ECO:0000256" key="13">
    <source>
        <dbReference type="ARBA" id="ARBA00023264"/>
    </source>
</evidence>
<feature type="compositionally biased region" description="Polar residues" evidence="16">
    <location>
        <begin position="286"/>
        <end position="295"/>
    </location>
</feature>
<dbReference type="EMBL" id="DSDS01000096">
    <property type="protein sequence ID" value="HET97873.1"/>
    <property type="molecule type" value="Genomic_DNA"/>
</dbReference>